<protein>
    <submittedName>
        <fullName evidence="2">Uncharacterized protein</fullName>
    </submittedName>
</protein>
<dbReference type="EnsemblPlants" id="OPUNC04G24020.2">
    <property type="protein sequence ID" value="OPUNC04G24020.2"/>
    <property type="gene ID" value="OPUNC04G24020"/>
</dbReference>
<name>A0A0E0KVN8_ORYPU</name>
<dbReference type="Proteomes" id="UP000026962">
    <property type="component" value="Chromosome 4"/>
</dbReference>
<organism evidence="2">
    <name type="scientific">Oryza punctata</name>
    <name type="common">Red rice</name>
    <dbReference type="NCBI Taxonomy" id="4537"/>
    <lineage>
        <taxon>Eukaryota</taxon>
        <taxon>Viridiplantae</taxon>
        <taxon>Streptophyta</taxon>
        <taxon>Embryophyta</taxon>
        <taxon>Tracheophyta</taxon>
        <taxon>Spermatophyta</taxon>
        <taxon>Magnoliopsida</taxon>
        <taxon>Liliopsida</taxon>
        <taxon>Poales</taxon>
        <taxon>Poaceae</taxon>
        <taxon>BOP clade</taxon>
        <taxon>Oryzoideae</taxon>
        <taxon>Oryzeae</taxon>
        <taxon>Oryzinae</taxon>
        <taxon>Oryza</taxon>
    </lineage>
</organism>
<feature type="region of interest" description="Disordered" evidence="1">
    <location>
        <begin position="102"/>
        <end position="127"/>
    </location>
</feature>
<evidence type="ECO:0000313" key="3">
    <source>
        <dbReference type="Proteomes" id="UP000026962"/>
    </source>
</evidence>
<evidence type="ECO:0000313" key="2">
    <source>
        <dbReference type="EnsemblPlants" id="OPUNC04G24020.2"/>
    </source>
</evidence>
<proteinExistence type="predicted"/>
<feature type="compositionally biased region" description="Low complexity" evidence="1">
    <location>
        <begin position="105"/>
        <end position="121"/>
    </location>
</feature>
<reference evidence="2" key="2">
    <citation type="submission" date="2018-05" db="EMBL/GenBank/DDBJ databases">
        <title>OpunRS2 (Oryza punctata Reference Sequence Version 2).</title>
        <authorList>
            <person name="Zhang J."/>
            <person name="Kudrna D."/>
            <person name="Lee S."/>
            <person name="Talag J."/>
            <person name="Welchert J."/>
            <person name="Wing R.A."/>
        </authorList>
    </citation>
    <scope>NUCLEOTIDE SEQUENCE [LARGE SCALE GENOMIC DNA]</scope>
</reference>
<sequence length="157" mass="17460">MKAWKFELGSPLQEKSPVDGSSGLFQATSPPLPPLTVLFVVQIIWPLESDKTRLELFLMASIADEGAVIGLLRLATQTYVRSEMLLYHIPRNKLLLEMVGENKPSAKTPPSETSTSPSWSSHLEKEMSRKEMRKGRKAMLCSSGLVVHLTVLCPVRL</sequence>
<reference evidence="2" key="1">
    <citation type="submission" date="2015-04" db="UniProtKB">
        <authorList>
            <consortium name="EnsemblPlants"/>
        </authorList>
    </citation>
    <scope>IDENTIFICATION</scope>
</reference>
<dbReference type="HOGENOM" id="CLU_1680758_0_0_1"/>
<keyword evidence="3" id="KW-1185">Reference proteome</keyword>
<dbReference type="AlphaFoldDB" id="A0A0E0KVN8"/>
<dbReference type="Gramene" id="OPUNC04G24020.2">
    <property type="protein sequence ID" value="OPUNC04G24020.2"/>
    <property type="gene ID" value="OPUNC04G24020"/>
</dbReference>
<evidence type="ECO:0000256" key="1">
    <source>
        <dbReference type="SAM" id="MobiDB-lite"/>
    </source>
</evidence>
<accession>A0A0E0KVN8</accession>